<evidence type="ECO:0000256" key="4">
    <source>
        <dbReference type="PROSITE-ProRule" id="PRU00134"/>
    </source>
</evidence>
<protein>
    <recommendedName>
        <fullName evidence="6">MYND-type domain-containing protein</fullName>
    </recommendedName>
</protein>
<organism evidence="7 8">
    <name type="scientific">Schizopora paradoxa</name>
    <dbReference type="NCBI Taxonomy" id="27342"/>
    <lineage>
        <taxon>Eukaryota</taxon>
        <taxon>Fungi</taxon>
        <taxon>Dikarya</taxon>
        <taxon>Basidiomycota</taxon>
        <taxon>Agaricomycotina</taxon>
        <taxon>Agaricomycetes</taxon>
        <taxon>Hymenochaetales</taxon>
        <taxon>Schizoporaceae</taxon>
        <taxon>Schizopora</taxon>
    </lineage>
</organism>
<dbReference type="SUPFAM" id="SSF144232">
    <property type="entry name" value="HIT/MYND zinc finger-like"/>
    <property type="match status" value="1"/>
</dbReference>
<accession>A0A0H2RMK6</accession>
<gene>
    <name evidence="7" type="ORF">SCHPADRAFT_946411</name>
</gene>
<dbReference type="PROSITE" id="PS50865">
    <property type="entry name" value="ZF_MYND_2"/>
    <property type="match status" value="1"/>
</dbReference>
<sequence length="623" mass="70053">MPSPFALESSGLEFRKALSTLKIDIGESIRNARRGFIPDLKALSISINRIPSDYREAAIQAFRDAVIGLDARHDPDEYVTVIFCAVFAFSTYLDAVGYRTLRVLQRTLTSIWPVIANRLFLVLDIRTNGGLKKVNYLPSLRTINMALDVMSRCIISGQTFDFLSNLSLLRSLMSIWVSKGANSYILRELHGILSRGRWTLEQRYSCTIKTVDALEMGIGAAVRLAVSRVTDARRKLASLRKDCQGQDIERSSCALSLNLRILSSFFVVTEHELLVVESVIALLREHGIREIARSLCVITRTLNARLPPPSPSGLAVIEDCIALFDKLMDVALLPGFAVSLFEHDVIITLLGIDKYTPYLTEAGRSCMKRLLRQVFRRKLVLGTVVYGAYLSLRRYATAYSGSNGEGNRPLHKDWKYLMDDYFHQLEAYKRFLAWRKSVLMAKCNNPSCVSGSPMRMRSCAGCGWARYCSPACHNLDWREHNHKKICFATKGMIEESGMHIVDIQFIAFTMFDRLRRIFPLYRLHCEESDRLGFFVTCLGQGLEFEFSRLNVLDLQVQPIPVLAHPSFHEEHSEDPSRLVKVVLGQMPNESPPCGPICTLGMNPPSPDASAPTARVEIAGATDK</sequence>
<dbReference type="EMBL" id="KQ086241">
    <property type="protein sequence ID" value="KLO06066.1"/>
    <property type="molecule type" value="Genomic_DNA"/>
</dbReference>
<keyword evidence="8" id="KW-1185">Reference proteome</keyword>
<feature type="domain" description="MYND-type" evidence="6">
    <location>
        <begin position="445"/>
        <end position="486"/>
    </location>
</feature>
<keyword evidence="3" id="KW-0862">Zinc</keyword>
<name>A0A0H2RMK6_9AGAM</name>
<evidence type="ECO:0000313" key="8">
    <source>
        <dbReference type="Proteomes" id="UP000053477"/>
    </source>
</evidence>
<evidence type="ECO:0000256" key="1">
    <source>
        <dbReference type="ARBA" id="ARBA00022723"/>
    </source>
</evidence>
<dbReference type="InterPro" id="IPR002893">
    <property type="entry name" value="Znf_MYND"/>
</dbReference>
<proteinExistence type="predicted"/>
<dbReference type="InParanoid" id="A0A0H2RMK6"/>
<keyword evidence="2 4" id="KW-0863">Zinc-finger</keyword>
<dbReference type="Gene3D" id="6.10.140.2220">
    <property type="match status" value="1"/>
</dbReference>
<keyword evidence="1" id="KW-0479">Metal-binding</keyword>
<reference evidence="7 8" key="1">
    <citation type="submission" date="2015-04" db="EMBL/GenBank/DDBJ databases">
        <title>Complete genome sequence of Schizopora paradoxa KUC8140, a cosmopolitan wood degrader in East Asia.</title>
        <authorList>
            <consortium name="DOE Joint Genome Institute"/>
            <person name="Min B."/>
            <person name="Park H."/>
            <person name="Jang Y."/>
            <person name="Kim J.-J."/>
            <person name="Kim K.H."/>
            <person name="Pangilinan J."/>
            <person name="Lipzen A."/>
            <person name="Riley R."/>
            <person name="Grigoriev I.V."/>
            <person name="Spatafora J.W."/>
            <person name="Choi I.-G."/>
        </authorList>
    </citation>
    <scope>NUCLEOTIDE SEQUENCE [LARGE SCALE GENOMIC DNA]</scope>
    <source>
        <strain evidence="7 8">KUC8140</strain>
    </source>
</reference>
<evidence type="ECO:0000259" key="6">
    <source>
        <dbReference type="PROSITE" id="PS50865"/>
    </source>
</evidence>
<evidence type="ECO:0000256" key="2">
    <source>
        <dbReference type="ARBA" id="ARBA00022771"/>
    </source>
</evidence>
<dbReference type="OrthoDB" id="9922773at2759"/>
<evidence type="ECO:0000256" key="3">
    <source>
        <dbReference type="ARBA" id="ARBA00022833"/>
    </source>
</evidence>
<evidence type="ECO:0000313" key="7">
    <source>
        <dbReference type="EMBL" id="KLO06066.1"/>
    </source>
</evidence>
<dbReference type="Proteomes" id="UP000053477">
    <property type="component" value="Unassembled WGS sequence"/>
</dbReference>
<evidence type="ECO:0000256" key="5">
    <source>
        <dbReference type="SAM" id="MobiDB-lite"/>
    </source>
</evidence>
<feature type="region of interest" description="Disordered" evidence="5">
    <location>
        <begin position="604"/>
        <end position="623"/>
    </location>
</feature>
<dbReference type="AlphaFoldDB" id="A0A0H2RMK6"/>
<dbReference type="GO" id="GO:0008270">
    <property type="term" value="F:zinc ion binding"/>
    <property type="evidence" value="ECO:0007669"/>
    <property type="project" value="UniProtKB-KW"/>
</dbReference>